<dbReference type="InterPro" id="IPR041679">
    <property type="entry name" value="DNA2/NAM7-like_C"/>
</dbReference>
<evidence type="ECO:0000313" key="7">
    <source>
        <dbReference type="EMBL" id="SMC05815.1"/>
    </source>
</evidence>
<dbReference type="InterPro" id="IPR038720">
    <property type="entry name" value="YprB_RNase_H-like_dom"/>
</dbReference>
<sequence>MQLIDGRFLLTASDVVNHIECPQRSWLNLQLVQGKMAPLDSQDPQQQMLSRMGNEKEQQYLNELLSQGLPLWDGSQGVSLTERVHLTRLALGRGEPVIYQGTLQQDIWIGTPDFLVRYEGSSELGPFYYRVEEVKLAHQARVSALVQATFYSLLLEGVQGQAAPITLVLGQHEKIDFPPTFARSYVKLAASRLKHWIKDPTPSYPDPKPACESCTWLDICEAKRREDDHLWYVANITKSQIKKLQHHGIHTLSALAHTDPSGHIKGMSDDTLKRLIKQARLQWEQRISGQVIFEILPVHPEHGFHRLPDPQPGDVYFDLEGDPLAEGGPLEYLFGWAEVDDLDKEPSFHALWAHDRPSERHSFETFIDRMMDRLAHYPHMHIYHYAPYEPTALKRLMGRYSTREAEVDHLLAQHILVDLYHIVRHSLMVSQESYSIKYLEPLYMEKREGEITNAGASIIAYDQWKQSRDATILEDIEAYNQDDCLSTWRLHTWLVARKHEFIAQNHESIPQNANSDATPPAFERPQDDTHALVAELIKPFDQEPGPEAPEYARFILAHLLNWHRREDKSVWWKYFAHRDMSLEELLEDPESLSGLEFVGIRQDGSDLYRYPLQEHKINVGDKPVDPVTGKTVGEVIDVDPAQGLIAIKTGGKRPQALIPPGPIQTGVLKNALKSLASTVLEQGMGTKGRFSALRALLMRRRPEIPGCSPDGVLRLPGEEASAAARRCALALDHQYLAIQGPPGSGKSYTASHIIVDLVEAGKTVGITAPSHQVIRHLLDAVLLRVKERGINLKAVQRGRDNGGISSSSLQVLNNNDKVFAAFLNGAQVVAGTAWLFARPEWCEALDVLVIDEAGQMSLANALAAAQAAKSLILLGDPQQLRQPSQGHHPPGVDVSVLEYILQGAPTIDPHYGIFLDVTRRMHPVITRYISHIAYDDKFTSHPQCAKQNLQGPGPWSHSGLYYVPIWHEGNRTASEEEVLLTRQVVMELLTSTWTDQQGHMRPLTANDILVVAPYNAQVTRLRAALPKDVRVGTVDKFQGQEAPVVIYSTAASNPEDIPHGLEFLYSLNRLNVAISRAQGVAILIANPSLLFHKPAHIEHLPLINALCVFVEQAEIIPGSKSSPVPSSIFANAETAI</sequence>
<dbReference type="Proteomes" id="UP000192660">
    <property type="component" value="Unassembled WGS sequence"/>
</dbReference>
<dbReference type="GO" id="GO:0043139">
    <property type="term" value="F:5'-3' DNA helicase activity"/>
    <property type="evidence" value="ECO:0007669"/>
    <property type="project" value="TreeGrafter"/>
</dbReference>
<dbReference type="CDD" id="cd18808">
    <property type="entry name" value="SF1_C_Upf1"/>
    <property type="match status" value="1"/>
</dbReference>
<evidence type="ECO:0000313" key="8">
    <source>
        <dbReference type="Proteomes" id="UP000192660"/>
    </source>
</evidence>
<evidence type="ECO:0000256" key="2">
    <source>
        <dbReference type="ARBA" id="ARBA00022801"/>
    </source>
</evidence>
<dbReference type="GO" id="GO:0005524">
    <property type="term" value="F:ATP binding"/>
    <property type="evidence" value="ECO:0007669"/>
    <property type="project" value="UniProtKB-KW"/>
</dbReference>
<dbReference type="RefSeq" id="WP_020373629.1">
    <property type="nucleotide sequence ID" value="NZ_FWWY01000001.1"/>
</dbReference>
<dbReference type="Gene3D" id="1.10.150.20">
    <property type="entry name" value="5' to 3' exonuclease, C-terminal subdomain"/>
    <property type="match status" value="1"/>
</dbReference>
<keyword evidence="4" id="KW-0067">ATP-binding</keyword>
<dbReference type="InterPro" id="IPR012337">
    <property type="entry name" value="RNaseH-like_sf"/>
</dbReference>
<dbReference type="Pfam" id="PF13087">
    <property type="entry name" value="AAA_12"/>
    <property type="match status" value="1"/>
</dbReference>
<dbReference type="PANTHER" id="PTHR43788:SF8">
    <property type="entry name" value="DNA-BINDING PROTEIN SMUBP-2"/>
    <property type="match status" value="1"/>
</dbReference>
<keyword evidence="1" id="KW-0547">Nucleotide-binding</keyword>
<dbReference type="NCBIfam" id="TIGR03491">
    <property type="entry name" value="TM0106 family RecB-like putative nuclease"/>
    <property type="match status" value="1"/>
</dbReference>
<dbReference type="InterPro" id="IPR050534">
    <property type="entry name" value="Coronavir_polyprotein_1ab"/>
</dbReference>
<evidence type="ECO:0008006" key="9">
    <source>
        <dbReference type="Google" id="ProtNLM"/>
    </source>
</evidence>
<proteinExistence type="predicted"/>
<dbReference type="Pfam" id="PF13604">
    <property type="entry name" value="AAA_30"/>
    <property type="match status" value="1"/>
</dbReference>
<dbReference type="EMBL" id="FWWY01000001">
    <property type="protein sequence ID" value="SMC05815.1"/>
    <property type="molecule type" value="Genomic_DNA"/>
</dbReference>
<evidence type="ECO:0000259" key="6">
    <source>
        <dbReference type="Pfam" id="PF13482"/>
    </source>
</evidence>
<gene>
    <name evidence="7" type="ORF">SAMN00768000_2466</name>
</gene>
<dbReference type="InterPro" id="IPR027417">
    <property type="entry name" value="P-loop_NTPase"/>
</dbReference>
<evidence type="ECO:0000256" key="1">
    <source>
        <dbReference type="ARBA" id="ARBA00022741"/>
    </source>
</evidence>
<dbReference type="OrthoDB" id="9757917at2"/>
<evidence type="ECO:0000259" key="5">
    <source>
        <dbReference type="Pfam" id="PF13087"/>
    </source>
</evidence>
<keyword evidence="2" id="KW-0378">Hydrolase</keyword>
<reference evidence="8" key="1">
    <citation type="submission" date="2017-04" db="EMBL/GenBank/DDBJ databases">
        <authorList>
            <person name="Varghese N."/>
            <person name="Submissions S."/>
        </authorList>
    </citation>
    <scope>NUCLEOTIDE SEQUENCE [LARGE SCALE GENOMIC DNA]</scope>
    <source>
        <strain evidence="8">DSM 9293</strain>
    </source>
</reference>
<dbReference type="PANTHER" id="PTHR43788">
    <property type="entry name" value="DNA2/NAM7 HELICASE FAMILY MEMBER"/>
    <property type="match status" value="1"/>
</dbReference>
<dbReference type="SUPFAM" id="SSF52540">
    <property type="entry name" value="P-loop containing nucleoside triphosphate hydrolases"/>
    <property type="match status" value="1"/>
</dbReference>
<dbReference type="InterPro" id="IPR019993">
    <property type="entry name" value="RecB_nuclease_TM0106_put"/>
</dbReference>
<protein>
    <recommendedName>
        <fullName evidence="9">Nuclease</fullName>
    </recommendedName>
</protein>
<feature type="domain" description="DNA2/NAM7 helicase-like C-terminal" evidence="5">
    <location>
        <begin position="896"/>
        <end position="1086"/>
    </location>
</feature>
<dbReference type="SUPFAM" id="SSF53098">
    <property type="entry name" value="Ribonuclease H-like"/>
    <property type="match status" value="1"/>
</dbReference>
<dbReference type="Pfam" id="PF13482">
    <property type="entry name" value="RNase_H_2"/>
    <property type="match status" value="1"/>
</dbReference>
<keyword evidence="8" id="KW-1185">Reference proteome</keyword>
<dbReference type="AlphaFoldDB" id="A0A1W1WHT0"/>
<dbReference type="Gene3D" id="3.40.50.300">
    <property type="entry name" value="P-loop containing nucleotide triphosphate hydrolases"/>
    <property type="match status" value="2"/>
</dbReference>
<feature type="domain" description="YprB ribonuclease H-like" evidence="6">
    <location>
        <begin position="315"/>
        <end position="495"/>
    </location>
</feature>
<accession>A0A1W1WHT0</accession>
<evidence type="ECO:0000256" key="3">
    <source>
        <dbReference type="ARBA" id="ARBA00022806"/>
    </source>
</evidence>
<dbReference type="Gene3D" id="3.90.320.10">
    <property type="match status" value="1"/>
</dbReference>
<evidence type="ECO:0000256" key="4">
    <source>
        <dbReference type="ARBA" id="ARBA00022840"/>
    </source>
</evidence>
<dbReference type="CDD" id="cd17934">
    <property type="entry name" value="DEXXQc_Upf1-like"/>
    <property type="match status" value="1"/>
</dbReference>
<dbReference type="STRING" id="28034.BFX07_12785"/>
<dbReference type="GO" id="GO:0016787">
    <property type="term" value="F:hydrolase activity"/>
    <property type="evidence" value="ECO:0007669"/>
    <property type="project" value="UniProtKB-KW"/>
</dbReference>
<organism evidence="7 8">
    <name type="scientific">Sulfobacillus thermosulfidooxidans (strain DSM 9293 / VKM B-1269 / AT-1)</name>
    <dbReference type="NCBI Taxonomy" id="929705"/>
    <lineage>
        <taxon>Bacteria</taxon>
        <taxon>Bacillati</taxon>
        <taxon>Bacillota</taxon>
        <taxon>Clostridia</taxon>
        <taxon>Eubacteriales</taxon>
        <taxon>Clostridiales Family XVII. Incertae Sedis</taxon>
        <taxon>Sulfobacillus</taxon>
    </lineage>
</organism>
<name>A0A1W1WHT0_SULTA</name>
<dbReference type="InterPro" id="IPR011604">
    <property type="entry name" value="PDDEXK-like_dom_sf"/>
</dbReference>
<keyword evidence="3" id="KW-0347">Helicase</keyword>
<dbReference type="InterPro" id="IPR047187">
    <property type="entry name" value="SF1_C_Upf1"/>
</dbReference>